<evidence type="ECO:0000256" key="3">
    <source>
        <dbReference type="ARBA" id="ARBA00022840"/>
    </source>
</evidence>
<dbReference type="AlphaFoldDB" id="A0A0M0JID2"/>
<reference evidence="7" key="1">
    <citation type="journal article" date="2015" name="PLoS Genet.">
        <title>Genome Sequence and Transcriptome Analyses of Chrysochromulina tobin: Metabolic Tools for Enhanced Algal Fitness in the Prominent Order Prymnesiales (Haptophyceae).</title>
        <authorList>
            <person name="Hovde B.T."/>
            <person name="Deodato C.R."/>
            <person name="Hunsperger H.M."/>
            <person name="Ryken S.A."/>
            <person name="Yost W."/>
            <person name="Jha R.K."/>
            <person name="Patterson J."/>
            <person name="Monnat R.J. Jr."/>
            <person name="Barlow S.B."/>
            <person name="Starkenburg S.R."/>
            <person name="Cattolico R.A."/>
        </authorList>
    </citation>
    <scope>NUCLEOTIDE SEQUENCE</scope>
    <source>
        <strain evidence="7">CCMP291</strain>
    </source>
</reference>
<dbReference type="GO" id="GO:0016787">
    <property type="term" value="F:hydrolase activity"/>
    <property type="evidence" value="ECO:0007669"/>
    <property type="project" value="UniProtKB-KW"/>
</dbReference>
<feature type="domain" description="Helicase ATP-binding" evidence="5">
    <location>
        <begin position="215"/>
        <end position="427"/>
    </location>
</feature>
<dbReference type="InterPro" id="IPR000330">
    <property type="entry name" value="SNF2_N"/>
</dbReference>
<dbReference type="Proteomes" id="UP000037460">
    <property type="component" value="Unassembled WGS sequence"/>
</dbReference>
<feature type="region of interest" description="Disordered" evidence="4">
    <location>
        <begin position="596"/>
        <end position="673"/>
    </location>
</feature>
<feature type="compositionally biased region" description="Basic and acidic residues" evidence="4">
    <location>
        <begin position="630"/>
        <end position="643"/>
    </location>
</feature>
<dbReference type="InterPro" id="IPR014001">
    <property type="entry name" value="Helicase_ATP-bd"/>
</dbReference>
<dbReference type="OrthoDB" id="448448at2759"/>
<dbReference type="EMBL" id="JWZX01002906">
    <property type="protein sequence ID" value="KOO25968.1"/>
    <property type="molecule type" value="Genomic_DNA"/>
</dbReference>
<feature type="compositionally biased region" description="Polar residues" evidence="4">
    <location>
        <begin position="17"/>
        <end position="31"/>
    </location>
</feature>
<dbReference type="SMART" id="SM00487">
    <property type="entry name" value="DEXDc"/>
    <property type="match status" value="1"/>
</dbReference>
<gene>
    <name evidence="6" type="ORF">Ctob_008440</name>
</gene>
<comment type="caution">
    <text evidence="6">The sequence shown here is derived from an EMBL/GenBank/DDBJ whole genome shotgun (WGS) entry which is preliminary data.</text>
</comment>
<dbReference type="GO" id="GO:0005524">
    <property type="term" value="F:ATP binding"/>
    <property type="evidence" value="ECO:0007669"/>
    <property type="project" value="UniProtKB-KW"/>
</dbReference>
<evidence type="ECO:0000256" key="4">
    <source>
        <dbReference type="SAM" id="MobiDB-lite"/>
    </source>
</evidence>
<keyword evidence="7" id="KW-1185">Reference proteome</keyword>
<keyword evidence="2" id="KW-0378">Hydrolase</keyword>
<keyword evidence="1" id="KW-0547">Nucleotide-binding</keyword>
<dbReference type="PANTHER" id="PTHR45626">
    <property type="entry name" value="TRANSCRIPTION TERMINATION FACTOR 2-RELATED"/>
    <property type="match status" value="1"/>
</dbReference>
<dbReference type="InterPro" id="IPR027417">
    <property type="entry name" value="P-loop_NTPase"/>
</dbReference>
<name>A0A0M0JID2_9EUKA</name>
<organism evidence="6 7">
    <name type="scientific">Chrysochromulina tobinii</name>
    <dbReference type="NCBI Taxonomy" id="1460289"/>
    <lineage>
        <taxon>Eukaryota</taxon>
        <taxon>Haptista</taxon>
        <taxon>Haptophyta</taxon>
        <taxon>Prymnesiophyceae</taxon>
        <taxon>Prymnesiales</taxon>
        <taxon>Chrysochromulinaceae</taxon>
        <taxon>Chrysochromulina</taxon>
    </lineage>
</organism>
<evidence type="ECO:0000313" key="6">
    <source>
        <dbReference type="EMBL" id="KOO25968.1"/>
    </source>
</evidence>
<dbReference type="Gene3D" id="3.40.50.10810">
    <property type="entry name" value="Tandem AAA-ATPase domain"/>
    <property type="match status" value="1"/>
</dbReference>
<feature type="compositionally biased region" description="Acidic residues" evidence="4">
    <location>
        <begin position="1"/>
        <end position="12"/>
    </location>
</feature>
<feature type="compositionally biased region" description="Acidic residues" evidence="4">
    <location>
        <begin position="600"/>
        <end position="629"/>
    </location>
</feature>
<feature type="compositionally biased region" description="Acidic residues" evidence="4">
    <location>
        <begin position="644"/>
        <end position="660"/>
    </location>
</feature>
<dbReference type="InterPro" id="IPR038718">
    <property type="entry name" value="SNF2-like_sf"/>
</dbReference>
<dbReference type="Pfam" id="PF00176">
    <property type="entry name" value="SNF2-rel_dom"/>
    <property type="match status" value="1"/>
</dbReference>
<dbReference type="SUPFAM" id="SSF52540">
    <property type="entry name" value="P-loop containing nucleoside triphosphate hydrolases"/>
    <property type="match status" value="1"/>
</dbReference>
<sequence length="673" mass="74682">MIEIDSEEEEAEFLTKLQRTAGSHGGTSSRQHGWARGKQNMEIDPSVLPGRIMSVPPAAIDDSDDDSEDEKMPAAVLFGSVEGKLRWRAEQRNEQLPATASRGSATKVIGVDRAARLRLRSKLFSPSASQSDVLERLAIQWHRHLQTLLFSLGASDEKFSLYEHQFASALLCAGISGPWPTADLTSAEIHRLIAMPPSEERTAALAPYLPVPTPLAPGGRRSGCLLGDVMGLGKTVSACAGVLLREFVAILEGDPHREARSTLIVTPNDLLIDQWLQHLENAGIPRGQILHYGGDFTAARRAVGQASLRGRRKPRVVICSKYKLLTDIKGLFEYPGLSSPLAPLTTPATIEQLADMYDAKQQGGRKQDAKRLIVIDEVHDLRNGFSYFGMGGLLACQQAQRAVLLSGTPFNNCTGDLVSIGAFLDATSLLATEMYYYERGDRRSGGSAEPKLGPTKSAFPAELFLRRGKDDLRVPLPVKTVNYREVVCSAAEIASYEPHEHALEKTLRRLVRWRSKRATTPTEVRRKRRWIFRLTRQFLAQAHPARMAVVHPVLPSERREVSRLFSLSRQRCATPKRSAASAAFCSCCHPAGFEWRDNGEDSDEDGDEADPWLADEMEEEERREEAEDAEAIREGRTRRRPFDGDEDGDDHLEEEEEDVGTLDAKALRVDFID</sequence>
<evidence type="ECO:0000259" key="5">
    <source>
        <dbReference type="PROSITE" id="PS51192"/>
    </source>
</evidence>
<proteinExistence type="predicted"/>
<dbReference type="PROSITE" id="PS51192">
    <property type="entry name" value="HELICASE_ATP_BIND_1"/>
    <property type="match status" value="1"/>
</dbReference>
<dbReference type="GO" id="GO:0008094">
    <property type="term" value="F:ATP-dependent activity, acting on DNA"/>
    <property type="evidence" value="ECO:0007669"/>
    <property type="project" value="TreeGrafter"/>
</dbReference>
<evidence type="ECO:0000256" key="1">
    <source>
        <dbReference type="ARBA" id="ARBA00022741"/>
    </source>
</evidence>
<evidence type="ECO:0000256" key="2">
    <source>
        <dbReference type="ARBA" id="ARBA00022801"/>
    </source>
</evidence>
<feature type="non-terminal residue" evidence="6">
    <location>
        <position position="673"/>
    </location>
</feature>
<dbReference type="InterPro" id="IPR050628">
    <property type="entry name" value="SNF2_RAD54_helicase_TF"/>
</dbReference>
<protein>
    <recommendedName>
        <fullName evidence="5">Helicase ATP-binding domain-containing protein</fullName>
    </recommendedName>
</protein>
<feature type="region of interest" description="Disordered" evidence="4">
    <location>
        <begin position="1"/>
        <end position="69"/>
    </location>
</feature>
<evidence type="ECO:0000313" key="7">
    <source>
        <dbReference type="Proteomes" id="UP000037460"/>
    </source>
</evidence>
<dbReference type="GO" id="GO:0005634">
    <property type="term" value="C:nucleus"/>
    <property type="evidence" value="ECO:0007669"/>
    <property type="project" value="TreeGrafter"/>
</dbReference>
<keyword evidence="3" id="KW-0067">ATP-binding</keyword>
<dbReference type="GO" id="GO:0006281">
    <property type="term" value="P:DNA repair"/>
    <property type="evidence" value="ECO:0007669"/>
    <property type="project" value="TreeGrafter"/>
</dbReference>
<accession>A0A0M0JID2</accession>